<gene>
    <name evidence="1" type="ORF">FYJ80_04970</name>
</gene>
<dbReference type="Proteomes" id="UP000460549">
    <property type="component" value="Unassembled WGS sequence"/>
</dbReference>
<comment type="caution">
    <text evidence="1">The sequence shown here is derived from an EMBL/GenBank/DDBJ whole genome shotgun (WGS) entry which is preliminary data.</text>
</comment>
<name>A0A7X2TQT5_9SPIO</name>
<proteinExistence type="predicted"/>
<organism evidence="1 2">
    <name type="scientific">Bullifex porci</name>
    <dbReference type="NCBI Taxonomy" id="2606638"/>
    <lineage>
        <taxon>Bacteria</taxon>
        <taxon>Pseudomonadati</taxon>
        <taxon>Spirochaetota</taxon>
        <taxon>Spirochaetia</taxon>
        <taxon>Spirochaetales</taxon>
        <taxon>Spirochaetaceae</taxon>
        <taxon>Bullifex</taxon>
    </lineage>
</organism>
<evidence type="ECO:0000313" key="1">
    <source>
        <dbReference type="EMBL" id="MSU06127.1"/>
    </source>
</evidence>
<evidence type="ECO:0000313" key="2">
    <source>
        <dbReference type="Proteomes" id="UP000460549"/>
    </source>
</evidence>
<reference evidence="1 2" key="1">
    <citation type="submission" date="2019-08" db="EMBL/GenBank/DDBJ databases">
        <title>In-depth cultivation of the pig gut microbiome towards novel bacterial diversity and tailored functional studies.</title>
        <authorList>
            <person name="Wylensek D."/>
            <person name="Hitch T.C.A."/>
            <person name="Clavel T."/>
        </authorList>
    </citation>
    <scope>NUCLEOTIDE SEQUENCE [LARGE SCALE GENOMIC DNA]</scope>
    <source>
        <strain evidence="1 2">NM-380-WT-3C1</strain>
    </source>
</reference>
<dbReference type="EMBL" id="VUNN01000007">
    <property type="protein sequence ID" value="MSU06127.1"/>
    <property type="molecule type" value="Genomic_DNA"/>
</dbReference>
<accession>A0A7X2TQT5</accession>
<sequence length="28" mass="3097">MINAIKDNPETTIEALSSSLSISERTIY</sequence>
<keyword evidence="2" id="KW-1185">Reference proteome</keyword>
<protein>
    <submittedName>
        <fullName evidence="1">Uncharacterized protein</fullName>
    </submittedName>
</protein>
<dbReference type="AlphaFoldDB" id="A0A7X2TQT5"/>